<evidence type="ECO:0000256" key="1">
    <source>
        <dbReference type="SAM" id="MobiDB-lite"/>
    </source>
</evidence>
<accession>A0A7W9IBP3</accession>
<evidence type="ECO:0008006" key="4">
    <source>
        <dbReference type="Google" id="ProtNLM"/>
    </source>
</evidence>
<gene>
    <name evidence="2" type="ORF">F4562_000286</name>
</gene>
<protein>
    <recommendedName>
        <fullName evidence="4">Transposase Helix-turn-helix domain-containing protein</fullName>
    </recommendedName>
</protein>
<dbReference type="EMBL" id="JACHMP010000001">
    <property type="protein sequence ID" value="MBB5817224.1"/>
    <property type="molecule type" value="Genomic_DNA"/>
</dbReference>
<sequence>MITYRATLDVSRDLVRHVATLLAAERRRRGTRADTRALTCFGQAVLVLHWFHDRTNPTALARDHHISRATAYRYLDEAIEILVDQAPDLHQCLRHAQTQGLPHLILDGTIIAPTAAARRPPASKATASICGIQERPTTTAASGGATTGRPRSPGMW</sequence>
<keyword evidence="3" id="KW-1185">Reference proteome</keyword>
<comment type="caution">
    <text evidence="2">The sequence shown here is derived from an EMBL/GenBank/DDBJ whole genome shotgun (WGS) entry which is preliminary data.</text>
</comment>
<dbReference type="Proteomes" id="UP000540685">
    <property type="component" value="Unassembled WGS sequence"/>
</dbReference>
<evidence type="ECO:0000313" key="3">
    <source>
        <dbReference type="Proteomes" id="UP000540685"/>
    </source>
</evidence>
<reference evidence="2 3" key="1">
    <citation type="submission" date="2020-08" db="EMBL/GenBank/DDBJ databases">
        <title>Sequencing the genomes of 1000 actinobacteria strains.</title>
        <authorList>
            <person name="Klenk H.-P."/>
        </authorList>
    </citation>
    <scope>NUCLEOTIDE SEQUENCE [LARGE SCALE GENOMIC DNA]</scope>
    <source>
        <strain evidence="2 3">DSM 46887</strain>
    </source>
</reference>
<organism evidence="2 3">
    <name type="scientific">Streptosporangium becharense</name>
    <dbReference type="NCBI Taxonomy" id="1816182"/>
    <lineage>
        <taxon>Bacteria</taxon>
        <taxon>Bacillati</taxon>
        <taxon>Actinomycetota</taxon>
        <taxon>Actinomycetes</taxon>
        <taxon>Streptosporangiales</taxon>
        <taxon>Streptosporangiaceae</taxon>
        <taxon>Streptosporangium</taxon>
    </lineage>
</organism>
<dbReference type="AlphaFoldDB" id="A0A7W9IBP3"/>
<feature type="region of interest" description="Disordered" evidence="1">
    <location>
        <begin position="134"/>
        <end position="156"/>
    </location>
</feature>
<proteinExistence type="predicted"/>
<name>A0A7W9IBP3_9ACTN</name>
<evidence type="ECO:0000313" key="2">
    <source>
        <dbReference type="EMBL" id="MBB5817224.1"/>
    </source>
</evidence>
<dbReference type="RefSeq" id="WP_184546299.1">
    <property type="nucleotide sequence ID" value="NZ_JACHMP010000001.1"/>
</dbReference>
<feature type="compositionally biased region" description="Low complexity" evidence="1">
    <location>
        <begin position="137"/>
        <end position="148"/>
    </location>
</feature>